<dbReference type="AlphaFoldDB" id="A0A183HSA2"/>
<keyword evidence="2" id="KW-0597">Phosphoprotein</keyword>
<evidence type="ECO:0000256" key="2">
    <source>
        <dbReference type="ARBA" id="ARBA00022553"/>
    </source>
</evidence>
<organism evidence="6">
    <name type="scientific">Onchocerca flexuosa</name>
    <dbReference type="NCBI Taxonomy" id="387005"/>
    <lineage>
        <taxon>Eukaryota</taxon>
        <taxon>Metazoa</taxon>
        <taxon>Ecdysozoa</taxon>
        <taxon>Nematoda</taxon>
        <taxon>Chromadorea</taxon>
        <taxon>Rhabditida</taxon>
        <taxon>Spirurina</taxon>
        <taxon>Spiruromorpha</taxon>
        <taxon>Filarioidea</taxon>
        <taxon>Onchocercidae</taxon>
        <taxon>Onchocerca</taxon>
    </lineage>
</organism>
<dbReference type="PANTHER" id="PTHR47368">
    <property type="entry name" value="NUMB"/>
    <property type="match status" value="1"/>
</dbReference>
<dbReference type="Proteomes" id="UP000267606">
    <property type="component" value="Unassembled WGS sequence"/>
</dbReference>
<reference evidence="6" key="1">
    <citation type="submission" date="2016-06" db="UniProtKB">
        <authorList>
            <consortium name="WormBaseParasite"/>
        </authorList>
    </citation>
    <scope>IDENTIFICATION</scope>
</reference>
<protein>
    <submittedName>
        <fullName evidence="6">PID domain-containing protein</fullName>
    </submittedName>
</protein>
<dbReference type="PROSITE" id="PS01179">
    <property type="entry name" value="PID"/>
    <property type="match status" value="1"/>
</dbReference>
<dbReference type="InterPro" id="IPR016698">
    <property type="entry name" value="Numb/numb-like"/>
</dbReference>
<keyword evidence="1" id="KW-0217">Developmental protein</keyword>
<accession>A0A183HSA2</accession>
<dbReference type="EMBL" id="UZAJ01013741">
    <property type="protein sequence ID" value="VDO67905.1"/>
    <property type="molecule type" value="Genomic_DNA"/>
</dbReference>
<dbReference type="WBParaSite" id="OFLC_0001036301-mRNA-1">
    <property type="protein sequence ID" value="OFLC_0001036301-mRNA-1"/>
    <property type="gene ID" value="OFLC_0001036301"/>
</dbReference>
<dbReference type="SUPFAM" id="SSF50729">
    <property type="entry name" value="PH domain-like"/>
    <property type="match status" value="1"/>
</dbReference>
<evidence type="ECO:0000256" key="1">
    <source>
        <dbReference type="ARBA" id="ARBA00022473"/>
    </source>
</evidence>
<sequence>MDRIRRSFQESFRRRISRQHFVRRTPPGRHSSTKRAMNSGSTKSELWQPDEIAVRNGTCSFTVKYLGGIEVFEARGMQICEEAMKLLRGQRRPPIKAVLYISGDGLRVVDQESCRGLIVDQTIEKVTFFFFILNNLS</sequence>
<dbReference type="Pfam" id="PF00640">
    <property type="entry name" value="PID"/>
    <property type="match status" value="1"/>
</dbReference>
<evidence type="ECO:0000259" key="3">
    <source>
        <dbReference type="PROSITE" id="PS01179"/>
    </source>
</evidence>
<evidence type="ECO:0000313" key="6">
    <source>
        <dbReference type="WBParaSite" id="OFLC_0001036301-mRNA-1"/>
    </source>
</evidence>
<evidence type="ECO:0000313" key="4">
    <source>
        <dbReference type="EMBL" id="VDO67905.1"/>
    </source>
</evidence>
<dbReference type="GO" id="GO:0005737">
    <property type="term" value="C:cytoplasm"/>
    <property type="evidence" value="ECO:0007669"/>
    <property type="project" value="TreeGrafter"/>
</dbReference>
<dbReference type="PANTHER" id="PTHR47368:SF2">
    <property type="entry name" value="PID DOMAIN-CONTAINING PROTEIN"/>
    <property type="match status" value="1"/>
</dbReference>
<keyword evidence="5" id="KW-1185">Reference proteome</keyword>
<dbReference type="InterPro" id="IPR006020">
    <property type="entry name" value="PTB/PI_dom"/>
</dbReference>
<dbReference type="STRING" id="387005.A0A183HSA2"/>
<gene>
    <name evidence="4" type="ORF">OFLC_LOCUS10361</name>
</gene>
<evidence type="ECO:0000313" key="5">
    <source>
        <dbReference type="Proteomes" id="UP000267606"/>
    </source>
</evidence>
<proteinExistence type="predicted"/>
<reference evidence="4 5" key="2">
    <citation type="submission" date="2018-11" db="EMBL/GenBank/DDBJ databases">
        <authorList>
            <consortium name="Pathogen Informatics"/>
        </authorList>
    </citation>
    <scope>NUCLEOTIDE SEQUENCE [LARGE SCALE GENOMIC DNA]</scope>
</reference>
<dbReference type="Gene3D" id="2.30.29.30">
    <property type="entry name" value="Pleckstrin-homology domain (PH domain)/Phosphotyrosine-binding domain (PTB)"/>
    <property type="match status" value="1"/>
</dbReference>
<name>A0A183HSA2_9BILA</name>
<feature type="domain" description="PID" evidence="3">
    <location>
        <begin position="59"/>
        <end position="113"/>
    </location>
</feature>
<dbReference type="InterPro" id="IPR011993">
    <property type="entry name" value="PH-like_dom_sf"/>
</dbReference>